<dbReference type="InterPro" id="IPR027417">
    <property type="entry name" value="P-loop_NTPase"/>
</dbReference>
<dbReference type="InterPro" id="IPR011044">
    <property type="entry name" value="Quino_amine_DH_bsu"/>
</dbReference>
<proteinExistence type="predicted"/>
<dbReference type="InterPro" id="IPR001680">
    <property type="entry name" value="WD40_rpt"/>
</dbReference>
<dbReference type="PANTHER" id="PTHR44019:SF8">
    <property type="entry name" value="POC1 CENTRIOLAR PROTEIN HOMOLOG"/>
    <property type="match status" value="1"/>
</dbReference>
<evidence type="ECO:0000256" key="1">
    <source>
        <dbReference type="ARBA" id="ARBA00022574"/>
    </source>
</evidence>
<dbReference type="SUPFAM" id="SSF50969">
    <property type="entry name" value="YVTN repeat-like/Quinoprotein amine dehydrogenase"/>
    <property type="match status" value="1"/>
</dbReference>
<feature type="region of interest" description="Disordered" evidence="4">
    <location>
        <begin position="390"/>
        <end position="411"/>
    </location>
</feature>
<evidence type="ECO:0000256" key="3">
    <source>
        <dbReference type="PROSITE-ProRule" id="PRU00221"/>
    </source>
</evidence>
<dbReference type="PROSITE" id="PS50104">
    <property type="entry name" value="TIR"/>
    <property type="match status" value="1"/>
</dbReference>
<feature type="repeat" description="WD" evidence="3">
    <location>
        <begin position="1457"/>
        <end position="1482"/>
    </location>
</feature>
<accession>A0ABS4TQR1</accession>
<dbReference type="PROSITE" id="PS50082">
    <property type="entry name" value="WD_REPEATS_2"/>
    <property type="match status" value="1"/>
</dbReference>
<evidence type="ECO:0000259" key="5">
    <source>
        <dbReference type="PROSITE" id="PS50104"/>
    </source>
</evidence>
<dbReference type="InterPro" id="IPR057574">
    <property type="entry name" value="nSTAND_NTPase5_dom"/>
</dbReference>
<dbReference type="SUPFAM" id="SSF52200">
    <property type="entry name" value="Toll/Interleukin receptor TIR domain"/>
    <property type="match status" value="1"/>
</dbReference>
<name>A0ABS4TQR1_9PSEU</name>
<comment type="caution">
    <text evidence="6">The sequence shown here is derived from an EMBL/GenBank/DDBJ whole genome shotgun (WGS) entry which is preliminary data.</text>
</comment>
<dbReference type="EMBL" id="JAGINW010000001">
    <property type="protein sequence ID" value="MBP2326743.1"/>
    <property type="molecule type" value="Genomic_DNA"/>
</dbReference>
<evidence type="ECO:0000313" key="7">
    <source>
        <dbReference type="Proteomes" id="UP001519332"/>
    </source>
</evidence>
<dbReference type="Pfam" id="PF13676">
    <property type="entry name" value="TIR_2"/>
    <property type="match status" value="1"/>
</dbReference>
<evidence type="ECO:0000256" key="2">
    <source>
        <dbReference type="ARBA" id="ARBA00022737"/>
    </source>
</evidence>
<keyword evidence="2" id="KW-0677">Repeat</keyword>
<dbReference type="Pfam" id="PF25199">
    <property type="entry name" value="nSTAND_NTPase5"/>
    <property type="match status" value="1"/>
</dbReference>
<protein>
    <submittedName>
        <fullName evidence="6">WD40 repeat protein/type II secretory pathway predicted ATPase ExeA</fullName>
    </submittedName>
</protein>
<dbReference type="InterPro" id="IPR050505">
    <property type="entry name" value="WDR55/POC1"/>
</dbReference>
<dbReference type="InterPro" id="IPR049052">
    <property type="entry name" value="nSTAND1"/>
</dbReference>
<keyword evidence="1 3" id="KW-0853">WD repeat</keyword>
<dbReference type="SUPFAM" id="SSF52540">
    <property type="entry name" value="P-loop containing nucleoside triphosphate hydrolases"/>
    <property type="match status" value="2"/>
</dbReference>
<sequence>MGGVFINYRTGDGEFAATLITRVLVAQFGLQHVFLASRSIRPGEDFAQKILERLRQSDVLLAVIGARWLSTDQQQRRRVDAPDDWVHKEIAEAFRHGLRVIPVFLDHAVGLSERDLPADLAPLARCQFLRLSHRNDTRDLARLVDELGDLVPGLVLNRVFTTVSSPDANLEPSAWLRTEYQMVPFGGRKTELADLKAWIGSPKAVSAHLVTGPTGQGKTRLAQQLCQDLTAEGWVAGAIHDNAAIADLTNLGRIDSPLLVVVDNAEVRFEQIYALAAALTQRSPTSSPARLLLLSRDTGEWLRRLRVDTDDRVSTLFRALDEHPLAPLAGTQAERRKEFLRVAAAYTGHLRVPAVDHAPPSDLDHPRYASVRTIHAAALLTVLIEHTGNGSVPSPDPELHRAARPESPYRGLQPFQEKDARFFHGRDPQIRQLSALMEQHRMVLVTGASGSGKSSLVRAGVFPLLRQQNIALATLRPTVGAEPRELLARAMTPVLGHEPSRDITVLADEIIDKVGHLVLFVDQFEELVDADSDAARQLLEVVAALLRAAPARPATTPALRAVFTGRFADLGEVLPADLDPELHTMPLPRMGPAELRAAIIGPEDIPLVSFEPGLVDRIIADAMDSPGQLPLVEFALTRLWEPRQGGGMLTHRMYDDQGGVAGPLASYAQEIYERQLLPDEQKLAERLLVQLARPGDDGTFAVTPARLDQLDPASGALARMLAKHHLVVLRDDPGQPEVVLAHEALVQRWPRLREWLLAARDFRSWQEQLRIALGQWQRSNRDNSTLLRGIPLATAQDWLAEHPSGLTGDERGYITASRAHERRGVRRWRTITALIGVLAVVATTSAALAINRNEELSDQLRRVAAASLGQESMRRSDTSPLTALQLAQAAWHHDQSRPEAYAALLRQYLKYTGVEEIRSGLWSGTVNSVATTDDGQVTAVAEDDGKITVWTGLFGATPQRWFVAAIPTQRGLLLSPDGRWLVVVGERGSVTLWDISQRGTPLPLRSADQPNLGEIVEARSARFSADGRSLVVTLQRRKRTETVPTNMVEAWDVTSRQQSATTFTPAPGLTDLVVRQVEPDTNAAWFIEYQPDGTRRNIHRDLATGAELQETPADSPGRTDFSGRYTIVGRSSTKDSFQQLDLLDLRTGRSYAVQAPPLAQQQANDFGGHSTGNLMVIAGESGAPTVFALSNGALLRLRAPTAIDATAKPNLSRQPAATALSPDGRSLATLTEESSDGHFGLSVMDTTTRRTIAGPPATAGSLNLGGRPRISFMPDGRQILAVGDSGMLTVFLTSDLSVVRTMSVATDPLPINPPPATWLIPITDEEFAVLRNSDVTVWRISTGELVTTQNLHVTDEVQVAGDQVAAMPWPARPRHVVTTSTTGVQLWALSESAPVKTFVSQAGHLAPAILTESAGPRIAVHYKDVGQLQIWNPEQDETRPPAIPVPGDQTPLALVPGNRLLTASGDGDLHIWDLDVGDRIAEFRAPNSPVGWSRHNDTLTAETSQGPLTIDMDPRRWIEQLCRINNRDYTPQESELLPSGADHIAPCSS</sequence>
<dbReference type="Gene3D" id="3.40.50.10140">
    <property type="entry name" value="Toll/interleukin-1 receptor homology (TIR) domain"/>
    <property type="match status" value="1"/>
</dbReference>
<gene>
    <name evidence="6" type="ORF">JOF56_007128</name>
</gene>
<reference evidence="6 7" key="1">
    <citation type="submission" date="2021-03" db="EMBL/GenBank/DDBJ databases">
        <title>Sequencing the genomes of 1000 actinobacteria strains.</title>
        <authorList>
            <person name="Klenk H.-P."/>
        </authorList>
    </citation>
    <scope>NUCLEOTIDE SEQUENCE [LARGE SCALE GENOMIC DNA]</scope>
    <source>
        <strain evidence="6 7">DSM 46670</strain>
    </source>
</reference>
<dbReference type="RefSeq" id="WP_209643776.1">
    <property type="nucleotide sequence ID" value="NZ_JAGINW010000001.1"/>
</dbReference>
<dbReference type="InterPro" id="IPR035897">
    <property type="entry name" value="Toll_tir_struct_dom_sf"/>
</dbReference>
<dbReference type="Gene3D" id="3.40.50.300">
    <property type="entry name" value="P-loop containing nucleotide triphosphate hydrolases"/>
    <property type="match status" value="2"/>
</dbReference>
<dbReference type="Pfam" id="PF20703">
    <property type="entry name" value="nSTAND1"/>
    <property type="match status" value="1"/>
</dbReference>
<evidence type="ECO:0000313" key="6">
    <source>
        <dbReference type="EMBL" id="MBP2326743.1"/>
    </source>
</evidence>
<dbReference type="SUPFAM" id="SSF69322">
    <property type="entry name" value="Tricorn protease domain 2"/>
    <property type="match status" value="1"/>
</dbReference>
<evidence type="ECO:0000256" key="4">
    <source>
        <dbReference type="SAM" id="MobiDB-lite"/>
    </source>
</evidence>
<organism evidence="6 7">
    <name type="scientific">Kibdelosporangium banguiense</name>
    <dbReference type="NCBI Taxonomy" id="1365924"/>
    <lineage>
        <taxon>Bacteria</taxon>
        <taxon>Bacillati</taxon>
        <taxon>Actinomycetota</taxon>
        <taxon>Actinomycetes</taxon>
        <taxon>Pseudonocardiales</taxon>
        <taxon>Pseudonocardiaceae</taxon>
        <taxon>Kibdelosporangium</taxon>
    </lineage>
</organism>
<dbReference type="SMART" id="SM00320">
    <property type="entry name" value="WD40"/>
    <property type="match status" value="3"/>
</dbReference>
<dbReference type="Proteomes" id="UP001519332">
    <property type="component" value="Unassembled WGS sequence"/>
</dbReference>
<dbReference type="PANTHER" id="PTHR44019">
    <property type="entry name" value="WD REPEAT-CONTAINING PROTEIN 55"/>
    <property type="match status" value="1"/>
</dbReference>
<dbReference type="CDD" id="cd01120">
    <property type="entry name" value="RecA-like_superfamily"/>
    <property type="match status" value="1"/>
</dbReference>
<feature type="domain" description="TIR" evidence="5">
    <location>
        <begin position="1"/>
        <end position="151"/>
    </location>
</feature>
<keyword evidence="7" id="KW-1185">Reference proteome</keyword>
<dbReference type="InterPro" id="IPR000157">
    <property type="entry name" value="TIR_dom"/>
</dbReference>
<dbReference type="InterPro" id="IPR015943">
    <property type="entry name" value="WD40/YVTN_repeat-like_dom_sf"/>
</dbReference>
<dbReference type="Gene3D" id="2.130.10.10">
    <property type="entry name" value="YVTN repeat-like/Quinoprotein amine dehydrogenase"/>
    <property type="match status" value="2"/>
</dbReference>